<dbReference type="PANTHER" id="PTHR42693:SF33">
    <property type="entry name" value="ARYLSULFATASE"/>
    <property type="match status" value="1"/>
</dbReference>
<dbReference type="InterPro" id="IPR000917">
    <property type="entry name" value="Sulfatase_N"/>
</dbReference>
<dbReference type="Gene3D" id="3.40.720.10">
    <property type="entry name" value="Alkaline Phosphatase, subunit A"/>
    <property type="match status" value="1"/>
</dbReference>
<accession>A0AA86TSI3</accession>
<feature type="transmembrane region" description="Helical" evidence="2">
    <location>
        <begin position="99"/>
        <end position="119"/>
    </location>
</feature>
<feature type="transmembrane region" description="Helical" evidence="2">
    <location>
        <begin position="37"/>
        <end position="55"/>
    </location>
</feature>
<feature type="transmembrane region" description="Helical" evidence="2">
    <location>
        <begin position="67"/>
        <end position="87"/>
    </location>
</feature>
<gene>
    <name evidence="4" type="ORF">HINF_LOCUS14924</name>
    <name evidence="5" type="ORF">HINF_LOCUS1836</name>
</gene>
<evidence type="ECO:0000256" key="2">
    <source>
        <dbReference type="SAM" id="Phobius"/>
    </source>
</evidence>
<dbReference type="EMBL" id="CAXDID020000003">
    <property type="protein sequence ID" value="CAL5972300.1"/>
    <property type="molecule type" value="Genomic_DNA"/>
</dbReference>
<comment type="caution">
    <text evidence="4">The sequence shown here is derived from an EMBL/GenBank/DDBJ whole genome shotgun (WGS) entry which is preliminary data.</text>
</comment>
<comment type="similarity">
    <text evidence="1">Belongs to the sulfatase family.</text>
</comment>
<feature type="transmembrane region" description="Helical" evidence="2">
    <location>
        <begin position="226"/>
        <end position="245"/>
    </location>
</feature>
<protein>
    <submittedName>
        <fullName evidence="4">Sulfatase</fullName>
    </submittedName>
</protein>
<evidence type="ECO:0000313" key="4">
    <source>
        <dbReference type="EMBL" id="CAI9927279.1"/>
    </source>
</evidence>
<keyword evidence="6" id="KW-1185">Reference proteome</keyword>
<sequence>MQLNKQSLESRFQVHSRQGEHVIKAKNLPQNIIHSKLHLIGFIALILPALVRYFAKTMQQTTMVYSKWNFVSHISILILEHASMWYIQQFMYRILPKTFWSRCAVDSFMMTLAIAHFLISMLDLPFNYGLLMRFGASMPLAYYLSKPPELFNTTLPVEGAAFNGSMAKAFAVHCIEAQKKEAMLMGSWFAFIFGLIVIRLLVVFVMKFTTTKRQLKKAKPVQQISLTRMTMIVVPTLSFFLYYLLNFNGNRFDDMVPAHWYFYRTSIYHKMPTKQYLQTVDNLRSKYVLPEGEEWLDQRQVPVYPLVHGPKAFADAYNKKIATKIEKPEAEKLPNVVVLLWESFTPAPKYVTDEVLLNEKPIMNGQPYRREYLPKLAELAESGHAFMGVRSNGIPTINGWHSFVTGEVSSFSGVNMVNSIYNEADDFPTRLKQQGYHNLILWPCSFSADKSQNYVFRGKEQVYGPDFLKQYPTLFDEVHQFYPSKEEADMMGIEDYPDYQNYWTNDRVSSQMFNYFFNEQVKNSGKPVLGFYGNVDTHEDFNGFDDDKQYEDFTFGVGRSNRYEVYGRHDAYSTVLKYSDAAFGRIFDNIKKNAPETIVVVVGDHASRQVPLYLDADKKINEESEIYYDLNCNGRSVGADQQFTTSAVISYFGSNEKLKQKFASIQNKTTFEPADHQDLVHTVMGLVSELSGTKLPSSRLGVDLIQNADKLVNNEPTTKVPKISTSHINMEYSDERGLFRMSLHGTADGYQVTKSLPSCIQNKNSINTNIPAQVHKDAKSMLKLLTYLSQNNRYYSYQFRDEKCVDEGNCEFPEPNETFDSEIIAKMFKIVMRATAKLIIFFYILSTLFEITTGVVNTVKTVVQKKKLDALNFKMVLNTFVIKPTTDEYTF</sequence>
<evidence type="ECO:0000313" key="5">
    <source>
        <dbReference type="EMBL" id="CAL5972300.1"/>
    </source>
</evidence>
<dbReference type="SUPFAM" id="SSF53649">
    <property type="entry name" value="Alkaline phosphatase-like"/>
    <property type="match status" value="1"/>
</dbReference>
<dbReference type="Proteomes" id="UP001642409">
    <property type="component" value="Unassembled WGS sequence"/>
</dbReference>
<feature type="transmembrane region" description="Helical" evidence="2">
    <location>
        <begin position="188"/>
        <end position="206"/>
    </location>
</feature>
<evidence type="ECO:0000259" key="3">
    <source>
        <dbReference type="Pfam" id="PF00884"/>
    </source>
</evidence>
<dbReference type="InterPro" id="IPR017850">
    <property type="entry name" value="Alkaline_phosphatase_core_sf"/>
</dbReference>
<dbReference type="PANTHER" id="PTHR42693">
    <property type="entry name" value="ARYLSULFATASE FAMILY MEMBER"/>
    <property type="match status" value="1"/>
</dbReference>
<dbReference type="Pfam" id="PF00884">
    <property type="entry name" value="Sulfatase"/>
    <property type="match status" value="1"/>
</dbReference>
<dbReference type="InterPro" id="IPR050738">
    <property type="entry name" value="Sulfatase"/>
</dbReference>
<proteinExistence type="inferred from homology"/>
<reference evidence="4" key="1">
    <citation type="submission" date="2023-06" db="EMBL/GenBank/DDBJ databases">
        <authorList>
            <person name="Kurt Z."/>
        </authorList>
    </citation>
    <scope>NUCLEOTIDE SEQUENCE</scope>
</reference>
<dbReference type="AlphaFoldDB" id="A0AA86TSI3"/>
<reference evidence="5 6" key="2">
    <citation type="submission" date="2024-07" db="EMBL/GenBank/DDBJ databases">
        <authorList>
            <person name="Akdeniz Z."/>
        </authorList>
    </citation>
    <scope>NUCLEOTIDE SEQUENCE [LARGE SCALE GENOMIC DNA]</scope>
</reference>
<evidence type="ECO:0000313" key="6">
    <source>
        <dbReference type="Proteomes" id="UP001642409"/>
    </source>
</evidence>
<organism evidence="4">
    <name type="scientific">Hexamita inflata</name>
    <dbReference type="NCBI Taxonomy" id="28002"/>
    <lineage>
        <taxon>Eukaryota</taxon>
        <taxon>Metamonada</taxon>
        <taxon>Diplomonadida</taxon>
        <taxon>Hexamitidae</taxon>
        <taxon>Hexamitinae</taxon>
        <taxon>Hexamita</taxon>
    </lineage>
</organism>
<dbReference type="EMBL" id="CATOUU010000380">
    <property type="protein sequence ID" value="CAI9927279.1"/>
    <property type="molecule type" value="Genomic_DNA"/>
</dbReference>
<dbReference type="GO" id="GO:0004065">
    <property type="term" value="F:arylsulfatase activity"/>
    <property type="evidence" value="ECO:0007669"/>
    <property type="project" value="TreeGrafter"/>
</dbReference>
<evidence type="ECO:0000256" key="1">
    <source>
        <dbReference type="ARBA" id="ARBA00008779"/>
    </source>
</evidence>
<feature type="domain" description="Sulfatase N-terminal" evidence="3">
    <location>
        <begin position="334"/>
        <end position="687"/>
    </location>
</feature>
<keyword evidence="2" id="KW-0812">Transmembrane</keyword>
<feature type="transmembrane region" description="Helical" evidence="2">
    <location>
        <begin position="838"/>
        <end position="859"/>
    </location>
</feature>
<keyword evidence="2" id="KW-1133">Transmembrane helix</keyword>
<keyword evidence="2" id="KW-0472">Membrane</keyword>
<name>A0AA86TSI3_9EUKA</name>